<dbReference type="Gene3D" id="2.102.10.10">
    <property type="entry name" value="Rieske [2Fe-2S] iron-sulphur domain"/>
    <property type="match status" value="1"/>
</dbReference>
<dbReference type="InterPro" id="IPR015881">
    <property type="entry name" value="ARHD_Rieske_2Fe_2S"/>
</dbReference>
<dbReference type="SUPFAM" id="SSF55961">
    <property type="entry name" value="Bet v1-like"/>
    <property type="match status" value="1"/>
</dbReference>
<dbReference type="Gene3D" id="3.90.380.10">
    <property type="entry name" value="Naphthalene 1,2-dioxygenase Alpha Subunit, Chain A, domain 1"/>
    <property type="match status" value="1"/>
</dbReference>
<protein>
    <submittedName>
        <fullName evidence="8">Ring hydroxylating alpha subunit (Catalytic domain)</fullName>
    </submittedName>
</protein>
<organism evidence="8 9">
    <name type="scientific">Raineyella antarctica</name>
    <dbReference type="NCBI Taxonomy" id="1577474"/>
    <lineage>
        <taxon>Bacteria</taxon>
        <taxon>Bacillati</taxon>
        <taxon>Actinomycetota</taxon>
        <taxon>Actinomycetes</taxon>
        <taxon>Propionibacteriales</taxon>
        <taxon>Propionibacteriaceae</taxon>
        <taxon>Raineyella</taxon>
    </lineage>
</organism>
<dbReference type="AlphaFoldDB" id="A0A1G6H196"/>
<keyword evidence="9" id="KW-1185">Reference proteome</keyword>
<dbReference type="STRING" id="1577474.GA0111570_10618"/>
<evidence type="ECO:0000256" key="6">
    <source>
        <dbReference type="ARBA" id="ARBA00023014"/>
    </source>
</evidence>
<keyword evidence="4" id="KW-0560">Oxidoreductase</keyword>
<evidence type="ECO:0000313" key="9">
    <source>
        <dbReference type="Proteomes" id="UP000199086"/>
    </source>
</evidence>
<dbReference type="SUPFAM" id="SSF50022">
    <property type="entry name" value="ISP domain"/>
    <property type="match status" value="1"/>
</dbReference>
<reference evidence="8 9" key="1">
    <citation type="submission" date="2016-06" db="EMBL/GenBank/DDBJ databases">
        <authorList>
            <person name="Olsen C.W."/>
            <person name="Carey S."/>
            <person name="Hinshaw L."/>
            <person name="Karasin A.I."/>
        </authorList>
    </citation>
    <scope>NUCLEOTIDE SEQUENCE [LARGE SCALE GENOMIC DNA]</scope>
    <source>
        <strain evidence="8 9">LZ-22</strain>
    </source>
</reference>
<dbReference type="InterPro" id="IPR001663">
    <property type="entry name" value="Rng_hydr_dOase-A"/>
</dbReference>
<dbReference type="GO" id="GO:0016705">
    <property type="term" value="F:oxidoreductase activity, acting on paired donors, with incorporation or reduction of molecular oxygen"/>
    <property type="evidence" value="ECO:0007669"/>
    <property type="project" value="UniProtKB-ARBA"/>
</dbReference>
<accession>A0A1G6H196</accession>
<dbReference type="Proteomes" id="UP000199086">
    <property type="component" value="Unassembled WGS sequence"/>
</dbReference>
<dbReference type="OrthoDB" id="5243643at2"/>
<evidence type="ECO:0000256" key="1">
    <source>
        <dbReference type="ARBA" id="ARBA00008751"/>
    </source>
</evidence>
<dbReference type="InterPro" id="IPR036922">
    <property type="entry name" value="Rieske_2Fe-2S_sf"/>
</dbReference>
<keyword evidence="3" id="KW-0479">Metal-binding</keyword>
<evidence type="ECO:0000256" key="5">
    <source>
        <dbReference type="ARBA" id="ARBA00023004"/>
    </source>
</evidence>
<comment type="similarity">
    <text evidence="1">Belongs to the bacterial ring-hydroxylating dioxygenase alpha subunit family.</text>
</comment>
<name>A0A1G6H196_9ACTN</name>
<feature type="domain" description="Rieske" evidence="7">
    <location>
        <begin position="54"/>
        <end position="165"/>
    </location>
</feature>
<evidence type="ECO:0000256" key="2">
    <source>
        <dbReference type="ARBA" id="ARBA00022714"/>
    </source>
</evidence>
<dbReference type="RefSeq" id="WP_092610300.1">
    <property type="nucleotide sequence ID" value="NZ_FMYF01000006.1"/>
</dbReference>
<evidence type="ECO:0000259" key="7">
    <source>
        <dbReference type="PROSITE" id="PS51296"/>
    </source>
</evidence>
<sequence length="488" mass="54973">MHRYQTPSADDTAYIDSVVDRVEESLDDSLLPVDIFNDDRIFAAEMQRIFTKTWVFLGHESEIPNKGDFVMRRIGTDRVILSRDSKGIIRVLNNHCRHRGTEVCHEDRGNTAVFKCPYHGWAYKNDGDWAGAPQMNDAYGEKLDPREWGLLRAPKVESLFGFIFASLSEDVPPLREYLGDAVWAFEAVVNLHPDGMEVLAQPEVFTVKADWKNGAENFAGDAYHVGTTHYSNTLSGFIPGLNNVSVVAHGYDFGNGNSFIGHSIADLIAPQFTMWGYPPEVRDLFDLDRLDDVQREMIENRPPTIGTFFPNFSYLRFPQPANPGEMPIPFTNIRVWQPVAPGVMELWTWEFEYKVAPQAYKDKAYLAGQYGFGSGGVFEQDDTVVWEGIAKAGRSAWAREAGMRLHFRQKRTGPDPEWQGPGKYYPSIYGEYLQEAFYRRWVDAMRSHNQTMKAETKAADLAVREAAVVAAAAAAVEDEGILTEGAQA</sequence>
<dbReference type="InterPro" id="IPR017941">
    <property type="entry name" value="Rieske_2Fe-2S"/>
</dbReference>
<keyword evidence="5" id="KW-0408">Iron</keyword>
<dbReference type="PANTHER" id="PTHR43756">
    <property type="entry name" value="CHOLINE MONOOXYGENASE, CHLOROPLASTIC"/>
    <property type="match status" value="1"/>
</dbReference>
<proteinExistence type="inferred from homology"/>
<dbReference type="EMBL" id="FMYF01000006">
    <property type="protein sequence ID" value="SDB87923.1"/>
    <property type="molecule type" value="Genomic_DNA"/>
</dbReference>
<gene>
    <name evidence="8" type="ORF">GA0111570_10618</name>
</gene>
<evidence type="ECO:0000256" key="3">
    <source>
        <dbReference type="ARBA" id="ARBA00022723"/>
    </source>
</evidence>
<keyword evidence="2" id="KW-0001">2Fe-2S</keyword>
<dbReference type="GO" id="GO:0051537">
    <property type="term" value="F:2 iron, 2 sulfur cluster binding"/>
    <property type="evidence" value="ECO:0007669"/>
    <property type="project" value="UniProtKB-KW"/>
</dbReference>
<evidence type="ECO:0000313" key="8">
    <source>
        <dbReference type="EMBL" id="SDB87923.1"/>
    </source>
</evidence>
<dbReference type="PANTHER" id="PTHR43756:SF1">
    <property type="entry name" value="3-PHENYLPROPIONATE_CINNAMIC ACID DIOXYGENASE SUBUNIT ALPHA"/>
    <property type="match status" value="1"/>
</dbReference>
<keyword evidence="6" id="KW-0411">Iron-sulfur</keyword>
<dbReference type="PROSITE" id="PS00570">
    <property type="entry name" value="RING_HYDROXYL_ALPHA"/>
    <property type="match status" value="1"/>
</dbReference>
<dbReference type="PRINTS" id="PR00090">
    <property type="entry name" value="RNGDIOXGNASE"/>
</dbReference>
<dbReference type="GO" id="GO:0005506">
    <property type="term" value="F:iron ion binding"/>
    <property type="evidence" value="ECO:0007669"/>
    <property type="project" value="InterPro"/>
</dbReference>
<dbReference type="GO" id="GO:0004497">
    <property type="term" value="F:monooxygenase activity"/>
    <property type="evidence" value="ECO:0007669"/>
    <property type="project" value="UniProtKB-ARBA"/>
</dbReference>
<dbReference type="PROSITE" id="PS51296">
    <property type="entry name" value="RIESKE"/>
    <property type="match status" value="1"/>
</dbReference>
<evidence type="ECO:0000256" key="4">
    <source>
        <dbReference type="ARBA" id="ARBA00023002"/>
    </source>
</evidence>
<dbReference type="Pfam" id="PF00355">
    <property type="entry name" value="Rieske"/>
    <property type="match status" value="1"/>
</dbReference>